<dbReference type="AlphaFoldDB" id="A0AA88QE87"/>
<dbReference type="GO" id="GO:1990604">
    <property type="term" value="C:IRE1-TRAF2-ASK1 complex"/>
    <property type="evidence" value="ECO:0007669"/>
    <property type="project" value="TreeGrafter"/>
</dbReference>
<dbReference type="GO" id="GO:0070059">
    <property type="term" value="P:intrinsic apoptotic signaling pathway in response to endoplasmic reticulum stress"/>
    <property type="evidence" value="ECO:0007669"/>
    <property type="project" value="TreeGrafter"/>
</dbReference>
<dbReference type="GO" id="GO:0036498">
    <property type="term" value="P:IRE1-mediated unfolded protein response"/>
    <property type="evidence" value="ECO:0007669"/>
    <property type="project" value="TreeGrafter"/>
</dbReference>
<protein>
    <submittedName>
        <fullName evidence="1">Uncharacterized protein</fullName>
    </submittedName>
</protein>
<dbReference type="GO" id="GO:0005524">
    <property type="term" value="F:ATP binding"/>
    <property type="evidence" value="ECO:0007669"/>
    <property type="project" value="UniProtKB-KW"/>
</dbReference>
<dbReference type="PROSITE" id="PS00108">
    <property type="entry name" value="PROTEIN_KINASE_ST"/>
    <property type="match status" value="1"/>
</dbReference>
<dbReference type="InterPro" id="IPR010513">
    <property type="entry name" value="KEN_dom"/>
</dbReference>
<dbReference type="InterPro" id="IPR008271">
    <property type="entry name" value="Ser/Thr_kinase_AS"/>
</dbReference>
<evidence type="ECO:0000313" key="2">
    <source>
        <dbReference type="Proteomes" id="UP001187343"/>
    </source>
</evidence>
<name>A0AA88QE87_9TELE</name>
<dbReference type="InterPro" id="IPR038357">
    <property type="entry name" value="KEN_sf"/>
</dbReference>
<dbReference type="Pfam" id="PF00069">
    <property type="entry name" value="Pkinase"/>
    <property type="match status" value="1"/>
</dbReference>
<dbReference type="GO" id="GO:0004674">
    <property type="term" value="F:protein serine/threonine kinase activity"/>
    <property type="evidence" value="ECO:0007669"/>
    <property type="project" value="InterPro"/>
</dbReference>
<dbReference type="PROSITE" id="PS50011">
    <property type="entry name" value="PROTEIN_KINASE_DOM"/>
    <property type="match status" value="1"/>
</dbReference>
<dbReference type="PROSITE" id="PS51392">
    <property type="entry name" value="KEN"/>
    <property type="match status" value="1"/>
</dbReference>
<dbReference type="EMBL" id="JAUYZG010000002">
    <property type="protein sequence ID" value="KAK2914373.1"/>
    <property type="molecule type" value="Genomic_DNA"/>
</dbReference>
<dbReference type="Proteomes" id="UP001187343">
    <property type="component" value="Unassembled WGS sequence"/>
</dbReference>
<reference evidence="1" key="1">
    <citation type="submission" date="2023-08" db="EMBL/GenBank/DDBJ databases">
        <title>Chromosome-level Genome Assembly of mud carp (Cirrhinus molitorella).</title>
        <authorList>
            <person name="Liu H."/>
        </authorList>
    </citation>
    <scope>NUCLEOTIDE SEQUENCE</scope>
    <source>
        <strain evidence="1">Prfri</strain>
        <tissue evidence="1">Muscle</tissue>
    </source>
</reference>
<sequence length="280" mass="32668">MKKSALIYLESQLIQTKLQEKLDNPAIVRYVDLAEDAHFGYLALQLCEYTLDKYIQDHLPDDSAERSSVLKKLVKEVLCSLQVLHDQKTKVLHRDIKPQNVLIGPFCEVNILQGRYSLEHLDDDVAKDLVEWMINENPNNRPTVEQTLAHFFFWTDERRVEYLKNLGNQKEVENCHNVDEELLQAVKKYTEGKSFFEWKTKFPSELVQKLDGKKKGYPENTLGLLRFIRNLHEHYPEDADSINLMASFPDLFGSVFRFAKERGWNSRASLKKFFSSAPQT</sequence>
<dbReference type="SMART" id="SM00220">
    <property type="entry name" value="S_TKc"/>
    <property type="match status" value="1"/>
</dbReference>
<dbReference type="GO" id="GO:0051082">
    <property type="term" value="F:unfolded protein binding"/>
    <property type="evidence" value="ECO:0007669"/>
    <property type="project" value="TreeGrafter"/>
</dbReference>
<organism evidence="1 2">
    <name type="scientific">Cirrhinus molitorella</name>
    <name type="common">mud carp</name>
    <dbReference type="NCBI Taxonomy" id="172907"/>
    <lineage>
        <taxon>Eukaryota</taxon>
        <taxon>Metazoa</taxon>
        <taxon>Chordata</taxon>
        <taxon>Craniata</taxon>
        <taxon>Vertebrata</taxon>
        <taxon>Euteleostomi</taxon>
        <taxon>Actinopterygii</taxon>
        <taxon>Neopterygii</taxon>
        <taxon>Teleostei</taxon>
        <taxon>Ostariophysi</taxon>
        <taxon>Cypriniformes</taxon>
        <taxon>Cyprinidae</taxon>
        <taxon>Labeoninae</taxon>
        <taxon>Labeonini</taxon>
        <taxon>Cirrhinus</taxon>
    </lineage>
</organism>
<evidence type="ECO:0000313" key="1">
    <source>
        <dbReference type="EMBL" id="KAK2914373.1"/>
    </source>
</evidence>
<dbReference type="PANTHER" id="PTHR13954:SF28">
    <property type="match status" value="1"/>
</dbReference>
<dbReference type="Gene3D" id="1.20.1440.180">
    <property type="entry name" value="KEN domain"/>
    <property type="match status" value="1"/>
</dbReference>
<proteinExistence type="predicted"/>
<dbReference type="Pfam" id="PF06479">
    <property type="entry name" value="Ribonuc_2-5A"/>
    <property type="match status" value="1"/>
</dbReference>
<dbReference type="SUPFAM" id="SSF56112">
    <property type="entry name" value="Protein kinase-like (PK-like)"/>
    <property type="match status" value="1"/>
</dbReference>
<dbReference type="PANTHER" id="PTHR13954">
    <property type="entry name" value="IRE1-RELATED"/>
    <property type="match status" value="1"/>
</dbReference>
<dbReference type="GO" id="GO:0006397">
    <property type="term" value="P:mRNA processing"/>
    <property type="evidence" value="ECO:0007669"/>
    <property type="project" value="InterPro"/>
</dbReference>
<keyword evidence="2" id="KW-1185">Reference proteome</keyword>
<accession>A0AA88QE87</accession>
<dbReference type="Gene3D" id="1.10.510.10">
    <property type="entry name" value="Transferase(Phosphotransferase) domain 1"/>
    <property type="match status" value="1"/>
</dbReference>
<dbReference type="GO" id="GO:0004521">
    <property type="term" value="F:RNA endonuclease activity"/>
    <property type="evidence" value="ECO:0007669"/>
    <property type="project" value="InterPro"/>
</dbReference>
<dbReference type="InterPro" id="IPR045133">
    <property type="entry name" value="IRE1/2-like"/>
</dbReference>
<gene>
    <name evidence="1" type="ORF">Q8A67_002772</name>
</gene>
<dbReference type="InterPro" id="IPR011009">
    <property type="entry name" value="Kinase-like_dom_sf"/>
</dbReference>
<dbReference type="InterPro" id="IPR000719">
    <property type="entry name" value="Prot_kinase_dom"/>
</dbReference>
<comment type="caution">
    <text evidence="1">The sequence shown here is derived from an EMBL/GenBank/DDBJ whole genome shotgun (WGS) entry which is preliminary data.</text>
</comment>